<evidence type="ECO:0000313" key="1">
    <source>
        <dbReference type="EMBL" id="MFD1265073.1"/>
    </source>
</evidence>
<protein>
    <submittedName>
        <fullName evidence="1">Uncharacterized protein</fullName>
    </submittedName>
</protein>
<evidence type="ECO:0000313" key="2">
    <source>
        <dbReference type="Proteomes" id="UP001597158"/>
    </source>
</evidence>
<name>A0ABW3WGT5_9RHOO</name>
<proteinExistence type="predicted"/>
<keyword evidence="2" id="KW-1185">Reference proteome</keyword>
<organism evidence="1 2">
    <name type="scientific">Thauera mechernichensis</name>
    <dbReference type="NCBI Taxonomy" id="82788"/>
    <lineage>
        <taxon>Bacteria</taxon>
        <taxon>Pseudomonadati</taxon>
        <taxon>Pseudomonadota</taxon>
        <taxon>Betaproteobacteria</taxon>
        <taxon>Rhodocyclales</taxon>
        <taxon>Zoogloeaceae</taxon>
        <taxon>Thauera</taxon>
    </lineage>
</organism>
<dbReference type="RefSeq" id="WP_277829810.1">
    <property type="nucleotide sequence ID" value="NZ_JARQZE010000001.1"/>
</dbReference>
<dbReference type="EMBL" id="JBHTMC010000027">
    <property type="protein sequence ID" value="MFD1265073.1"/>
    <property type="molecule type" value="Genomic_DNA"/>
</dbReference>
<sequence length="85" mass="8779">MILYIHAIPPLVLEVLEAGTQRSTLGGEVPTMSVSIDNARGEAAALLSVPPLRARATLVSGGTTVFSGRVQSVALAEVAVLILEI</sequence>
<gene>
    <name evidence="1" type="ORF">ACFQ4M_15970</name>
</gene>
<reference evidence="2" key="1">
    <citation type="journal article" date="2019" name="Int. J. Syst. Evol. Microbiol.">
        <title>The Global Catalogue of Microorganisms (GCM) 10K type strain sequencing project: providing services to taxonomists for standard genome sequencing and annotation.</title>
        <authorList>
            <consortium name="The Broad Institute Genomics Platform"/>
            <consortium name="The Broad Institute Genome Sequencing Center for Infectious Disease"/>
            <person name="Wu L."/>
            <person name="Ma J."/>
        </authorList>
    </citation>
    <scope>NUCLEOTIDE SEQUENCE [LARGE SCALE GENOMIC DNA]</scope>
    <source>
        <strain evidence="2">CCUG 48884</strain>
    </source>
</reference>
<dbReference type="Proteomes" id="UP001597158">
    <property type="component" value="Unassembled WGS sequence"/>
</dbReference>
<accession>A0ABW3WGT5</accession>
<comment type="caution">
    <text evidence="1">The sequence shown here is derived from an EMBL/GenBank/DDBJ whole genome shotgun (WGS) entry which is preliminary data.</text>
</comment>